<evidence type="ECO:0000256" key="5">
    <source>
        <dbReference type="ARBA" id="ARBA00023163"/>
    </source>
</evidence>
<comment type="similarity">
    <text evidence="2">Belongs to the TAF12 family.</text>
</comment>
<dbReference type="SUPFAM" id="SSF47113">
    <property type="entry name" value="Histone-fold"/>
    <property type="match status" value="1"/>
</dbReference>
<dbReference type="GO" id="GO:0017025">
    <property type="term" value="F:TBP-class protein binding"/>
    <property type="evidence" value="ECO:0007669"/>
    <property type="project" value="TreeGrafter"/>
</dbReference>
<keyword evidence="10" id="KW-1185">Reference proteome</keyword>
<evidence type="ECO:0000259" key="8">
    <source>
        <dbReference type="Pfam" id="PF03847"/>
    </source>
</evidence>
<protein>
    <recommendedName>
        <fullName evidence="3">Transcription initiation factor TFIID subunit 12</fullName>
    </recommendedName>
</protein>
<feature type="domain" description="Transcription initiation factor TFIID subunit 12" evidence="8">
    <location>
        <begin position="128"/>
        <end position="194"/>
    </location>
</feature>
<evidence type="ECO:0000256" key="2">
    <source>
        <dbReference type="ARBA" id="ARBA00007530"/>
    </source>
</evidence>
<dbReference type="GO" id="GO:0005669">
    <property type="term" value="C:transcription factor TFIID complex"/>
    <property type="evidence" value="ECO:0007669"/>
    <property type="project" value="InterPro"/>
</dbReference>
<dbReference type="EMBL" id="CANHGI010000003">
    <property type="protein sequence ID" value="CAI5444843.1"/>
    <property type="molecule type" value="Genomic_DNA"/>
</dbReference>
<feature type="region of interest" description="Disordered" evidence="7">
    <location>
        <begin position="1"/>
        <end position="112"/>
    </location>
</feature>
<dbReference type="InterPro" id="IPR009072">
    <property type="entry name" value="Histone-fold"/>
</dbReference>
<proteinExistence type="inferred from homology"/>
<comment type="subcellular location">
    <subcellularLocation>
        <location evidence="1">Nucleus</location>
    </subcellularLocation>
</comment>
<evidence type="ECO:0000256" key="7">
    <source>
        <dbReference type="SAM" id="MobiDB-lite"/>
    </source>
</evidence>
<dbReference type="PANTHER" id="PTHR12264:SF21">
    <property type="entry name" value="TRANSCRIPTION INITIATION FACTOR TFIID SUBUNIT 12"/>
    <property type="match status" value="1"/>
</dbReference>
<accession>A0A9P1IH95</accession>
<dbReference type="CDD" id="cd07981">
    <property type="entry name" value="HFD_TAF12"/>
    <property type="match status" value="1"/>
</dbReference>
<dbReference type="GO" id="GO:0000124">
    <property type="term" value="C:SAGA complex"/>
    <property type="evidence" value="ECO:0007669"/>
    <property type="project" value="InterPro"/>
</dbReference>
<keyword evidence="4" id="KW-0805">Transcription regulation</keyword>
<keyword evidence="5" id="KW-0804">Transcription</keyword>
<dbReference type="Pfam" id="PF03847">
    <property type="entry name" value="TFIID_20kDa"/>
    <property type="match status" value="1"/>
</dbReference>
<name>A0A9P1IH95_9PELO</name>
<sequence length="238" mass="27279">MPMDQQQQQYVSPGGPIRPPPQIQQIRSSPYPQQPPQIRPGPPPPQQQHFSPQTFGQNNQPIQMHRPPMHMQMQPIQPQPPQQPRFQMQPLQIPQQQQPPQQSQPQFIPPGPQTMQINMQSTGSIMEKSKLDDIMTQINKNIILEDGVKDALVEYADDFVTSIIDKAVTVMKLRDSKRVEGRDIEFILKNVYNMPTVPRASVHIFGQPETIDLGKEKHIPTEAHKQRLALVKKQVRKI</sequence>
<feature type="compositionally biased region" description="Polar residues" evidence="7">
    <location>
        <begin position="49"/>
        <end position="59"/>
    </location>
</feature>
<evidence type="ECO:0000256" key="6">
    <source>
        <dbReference type="ARBA" id="ARBA00023242"/>
    </source>
</evidence>
<evidence type="ECO:0000313" key="9">
    <source>
        <dbReference type="EMBL" id="CAI5444843.1"/>
    </source>
</evidence>
<keyword evidence="6" id="KW-0539">Nucleus</keyword>
<dbReference type="AlphaFoldDB" id="A0A9P1IH95"/>
<feature type="compositionally biased region" description="Polar residues" evidence="7">
    <location>
        <begin position="1"/>
        <end position="11"/>
    </location>
</feature>
<evidence type="ECO:0000256" key="3">
    <source>
        <dbReference type="ARBA" id="ARBA00017484"/>
    </source>
</evidence>
<feature type="compositionally biased region" description="Pro residues" evidence="7">
    <location>
        <begin position="32"/>
        <end position="46"/>
    </location>
</feature>
<evidence type="ECO:0000256" key="1">
    <source>
        <dbReference type="ARBA" id="ARBA00004123"/>
    </source>
</evidence>
<feature type="compositionally biased region" description="Low complexity" evidence="7">
    <location>
        <begin position="84"/>
        <end position="106"/>
    </location>
</feature>
<comment type="caution">
    <text evidence="9">The sequence shown here is derived from an EMBL/GenBank/DDBJ whole genome shotgun (WGS) entry which is preliminary data.</text>
</comment>
<dbReference type="GO" id="GO:0003677">
    <property type="term" value="F:DNA binding"/>
    <property type="evidence" value="ECO:0007669"/>
    <property type="project" value="TreeGrafter"/>
</dbReference>
<dbReference type="InterPro" id="IPR003228">
    <property type="entry name" value="TFIID_TAF12_dom"/>
</dbReference>
<evidence type="ECO:0000313" key="10">
    <source>
        <dbReference type="Proteomes" id="UP001152747"/>
    </source>
</evidence>
<dbReference type="OrthoDB" id="2193432at2759"/>
<evidence type="ECO:0000256" key="4">
    <source>
        <dbReference type="ARBA" id="ARBA00023015"/>
    </source>
</evidence>
<dbReference type="Proteomes" id="UP001152747">
    <property type="component" value="Unassembled WGS sequence"/>
</dbReference>
<reference evidence="9" key="1">
    <citation type="submission" date="2022-11" db="EMBL/GenBank/DDBJ databases">
        <authorList>
            <person name="Kikuchi T."/>
        </authorList>
    </citation>
    <scope>NUCLEOTIDE SEQUENCE</scope>
    <source>
        <strain evidence="9">PS1010</strain>
    </source>
</reference>
<dbReference type="InterPro" id="IPR037794">
    <property type="entry name" value="TAF12"/>
</dbReference>
<feature type="compositionally biased region" description="Low complexity" evidence="7">
    <location>
        <begin position="60"/>
        <end position="76"/>
    </location>
</feature>
<dbReference type="GO" id="GO:0051123">
    <property type="term" value="P:RNA polymerase II preinitiation complex assembly"/>
    <property type="evidence" value="ECO:0007669"/>
    <property type="project" value="TreeGrafter"/>
</dbReference>
<gene>
    <name evidence="9" type="ORF">CAMP_LOCUS7480</name>
</gene>
<dbReference type="Gene3D" id="1.10.20.10">
    <property type="entry name" value="Histone, subunit A"/>
    <property type="match status" value="1"/>
</dbReference>
<organism evidence="9 10">
    <name type="scientific">Caenorhabditis angaria</name>
    <dbReference type="NCBI Taxonomy" id="860376"/>
    <lineage>
        <taxon>Eukaryota</taxon>
        <taxon>Metazoa</taxon>
        <taxon>Ecdysozoa</taxon>
        <taxon>Nematoda</taxon>
        <taxon>Chromadorea</taxon>
        <taxon>Rhabditida</taxon>
        <taxon>Rhabditina</taxon>
        <taxon>Rhabditomorpha</taxon>
        <taxon>Rhabditoidea</taxon>
        <taxon>Rhabditidae</taxon>
        <taxon>Peloderinae</taxon>
        <taxon>Caenorhabditis</taxon>
    </lineage>
</organism>
<dbReference type="PANTHER" id="PTHR12264">
    <property type="entry name" value="TRANSCRIPTION INITIATION FACTOR TFIID SUBUNIT 12"/>
    <property type="match status" value="1"/>
</dbReference>
<dbReference type="GO" id="GO:0046982">
    <property type="term" value="F:protein heterodimerization activity"/>
    <property type="evidence" value="ECO:0007669"/>
    <property type="project" value="InterPro"/>
</dbReference>